<keyword evidence="3" id="KW-1185">Reference proteome</keyword>
<dbReference type="Proteomes" id="UP001216674">
    <property type="component" value="Unassembled WGS sequence"/>
</dbReference>
<gene>
    <name evidence="2" type="ORF">P3W85_43305</name>
</gene>
<keyword evidence="1" id="KW-0472">Membrane</keyword>
<reference evidence="2 3" key="1">
    <citation type="submission" date="2023-03" db="EMBL/GenBank/DDBJ databases">
        <title>Draft assemblies of triclosan tolerant bacteria isolated from returned activated sludge.</title>
        <authorList>
            <person name="Van Hamelsveld S."/>
        </authorList>
    </citation>
    <scope>NUCLEOTIDE SEQUENCE [LARGE SCALE GENOMIC DNA]</scope>
    <source>
        <strain evidence="2 3">GW210010_S58</strain>
    </source>
</reference>
<proteinExistence type="predicted"/>
<dbReference type="EMBL" id="JARJLM010000702">
    <property type="protein sequence ID" value="MDF3839719.1"/>
    <property type="molecule type" value="Genomic_DNA"/>
</dbReference>
<sequence length="176" mass="19787">MCRLSSHRGLPVAITRNGGIIVTSVARGKTAARLTDTYAFHPLESREVNGAWDMADKSDRRWARTARPLVWIALGVVLVMVFFRGVWYEPGNLDIEDAVRYACYEAIDRMSPTPYAVDFEIEEAPQTLRRATDGTIEMQFRFTAKSAHGSSTSVIAYCSVSGDRQRVERISLRRTP</sequence>
<feature type="transmembrane region" description="Helical" evidence="1">
    <location>
        <begin position="69"/>
        <end position="87"/>
    </location>
</feature>
<protein>
    <submittedName>
        <fullName evidence="2">Uncharacterized protein</fullName>
    </submittedName>
</protein>
<evidence type="ECO:0000313" key="3">
    <source>
        <dbReference type="Proteomes" id="UP001216674"/>
    </source>
</evidence>
<accession>A0ABT6B4A2</accession>
<evidence type="ECO:0000313" key="2">
    <source>
        <dbReference type="EMBL" id="MDF3839719.1"/>
    </source>
</evidence>
<organism evidence="2 3">
    <name type="scientific">Cupriavidus basilensis</name>
    <dbReference type="NCBI Taxonomy" id="68895"/>
    <lineage>
        <taxon>Bacteria</taxon>
        <taxon>Pseudomonadati</taxon>
        <taxon>Pseudomonadota</taxon>
        <taxon>Betaproteobacteria</taxon>
        <taxon>Burkholderiales</taxon>
        <taxon>Burkholderiaceae</taxon>
        <taxon>Cupriavidus</taxon>
    </lineage>
</organism>
<name>A0ABT6B4A2_9BURK</name>
<keyword evidence="1" id="KW-0812">Transmembrane</keyword>
<keyword evidence="1" id="KW-1133">Transmembrane helix</keyword>
<evidence type="ECO:0000256" key="1">
    <source>
        <dbReference type="SAM" id="Phobius"/>
    </source>
</evidence>
<comment type="caution">
    <text evidence="2">The sequence shown here is derived from an EMBL/GenBank/DDBJ whole genome shotgun (WGS) entry which is preliminary data.</text>
</comment>